<gene>
    <name evidence="1" type="ORF">CASFOL_028904</name>
</gene>
<organism evidence="1 2">
    <name type="scientific">Castilleja foliolosa</name>
    <dbReference type="NCBI Taxonomy" id="1961234"/>
    <lineage>
        <taxon>Eukaryota</taxon>
        <taxon>Viridiplantae</taxon>
        <taxon>Streptophyta</taxon>
        <taxon>Embryophyta</taxon>
        <taxon>Tracheophyta</taxon>
        <taxon>Spermatophyta</taxon>
        <taxon>Magnoliopsida</taxon>
        <taxon>eudicotyledons</taxon>
        <taxon>Gunneridae</taxon>
        <taxon>Pentapetalae</taxon>
        <taxon>asterids</taxon>
        <taxon>lamiids</taxon>
        <taxon>Lamiales</taxon>
        <taxon>Orobanchaceae</taxon>
        <taxon>Pedicularideae</taxon>
        <taxon>Castillejinae</taxon>
        <taxon>Castilleja</taxon>
    </lineage>
</organism>
<dbReference type="AlphaFoldDB" id="A0ABD3CDZ4"/>
<proteinExistence type="predicted"/>
<evidence type="ECO:0000313" key="1">
    <source>
        <dbReference type="EMBL" id="KAL3627541.1"/>
    </source>
</evidence>
<dbReference type="Proteomes" id="UP001632038">
    <property type="component" value="Unassembled WGS sequence"/>
</dbReference>
<accession>A0ABD3CDZ4</accession>
<evidence type="ECO:0000313" key="2">
    <source>
        <dbReference type="Proteomes" id="UP001632038"/>
    </source>
</evidence>
<keyword evidence="2" id="KW-1185">Reference proteome</keyword>
<protein>
    <submittedName>
        <fullName evidence="1">Uncharacterized protein</fullName>
    </submittedName>
</protein>
<name>A0ABD3CDZ4_9LAMI</name>
<reference evidence="2" key="1">
    <citation type="journal article" date="2024" name="IScience">
        <title>Strigolactones Initiate the Formation of Haustorium-like Structures in Castilleja.</title>
        <authorList>
            <person name="Buerger M."/>
            <person name="Peterson D."/>
            <person name="Chory J."/>
        </authorList>
    </citation>
    <scope>NUCLEOTIDE SEQUENCE [LARGE SCALE GENOMIC DNA]</scope>
</reference>
<comment type="caution">
    <text evidence="1">The sequence shown here is derived from an EMBL/GenBank/DDBJ whole genome shotgun (WGS) entry which is preliminary data.</text>
</comment>
<sequence>MMKYELFQMCKDFFICLQGLKNNNSLKESAKYIYDEARKIWGYKIKLLSSCSCAINQEPSLSGKLVFYSNDDSPEQRMASMLKDPWLEYILGDTVSGLKQSDDAITRRNLKYFNRVLEYERYLKYKLGEYGRKRTPTSACISPISKVIGSVAYVMDHPHDFRSSRRVLEAKYGSDPDLVASLFEQISNYQDRMNRSASYSSTTGKRAMFEILLRSDGSSPITISKIFSHRIIPF</sequence>
<dbReference type="EMBL" id="JAVIJP010000039">
    <property type="protein sequence ID" value="KAL3627541.1"/>
    <property type="molecule type" value="Genomic_DNA"/>
</dbReference>